<accession>V4KLM6</accession>
<reference evidence="3 4" key="1">
    <citation type="journal article" date="2013" name="Front. Plant Sci.">
        <title>The Reference Genome of the Halophytic Plant Eutrema salsugineum.</title>
        <authorList>
            <person name="Yang R."/>
            <person name="Jarvis D.E."/>
            <person name="Chen H."/>
            <person name="Beilstein M.A."/>
            <person name="Grimwood J."/>
            <person name="Jenkins J."/>
            <person name="Shu S."/>
            <person name="Prochnik S."/>
            <person name="Xin M."/>
            <person name="Ma C."/>
            <person name="Schmutz J."/>
            <person name="Wing R.A."/>
            <person name="Mitchell-Olds T."/>
            <person name="Schumaker K.S."/>
            <person name="Wang X."/>
        </authorList>
    </citation>
    <scope>NUCLEOTIDE SEQUENCE [LARGE SCALE GENOMIC DNA]</scope>
</reference>
<keyword evidence="4" id="KW-1185">Reference proteome</keyword>
<dbReference type="CDD" id="cd00121">
    <property type="entry name" value="MATH"/>
    <property type="match status" value="1"/>
</dbReference>
<evidence type="ECO:0000313" key="4">
    <source>
        <dbReference type="Proteomes" id="UP000030689"/>
    </source>
</evidence>
<dbReference type="InterPro" id="IPR050804">
    <property type="entry name" value="MCC"/>
</dbReference>
<sequence length="173" mass="19761">MGNQPDEKFTWVIKNFSSLQSKRIYSDIFVVGSCRWRLVAYPKGNDMANHISLFLAVSNSEILPVGWRIHAKYSFTIVNQLSDKLSRHEESQQKWYDQNALAWGYRNIITLTKLNDKEGFLVNGKLIVAVKVEVLEVVGKFEESSPVMETIDGFQVLPSQTNREIFLGGFAKN</sequence>
<dbReference type="PROSITE" id="PS50144">
    <property type="entry name" value="MATH"/>
    <property type="match status" value="1"/>
</dbReference>
<dbReference type="KEGG" id="eus:EUTSA_v10012031mg"/>
<dbReference type="InterPro" id="IPR008974">
    <property type="entry name" value="TRAF-like"/>
</dbReference>
<dbReference type="eggNOG" id="KOG1987">
    <property type="taxonomic scope" value="Eukaryota"/>
</dbReference>
<dbReference type="AlphaFoldDB" id="V4KLM6"/>
<evidence type="ECO:0000313" key="3">
    <source>
        <dbReference type="EMBL" id="ESQ30837.1"/>
    </source>
</evidence>
<proteinExistence type="predicted"/>
<feature type="domain" description="MATH" evidence="2">
    <location>
        <begin position="6"/>
        <end position="132"/>
    </location>
</feature>
<dbReference type="EMBL" id="KI517809">
    <property type="protein sequence ID" value="ESQ30837.1"/>
    <property type="molecule type" value="Genomic_DNA"/>
</dbReference>
<dbReference type="Proteomes" id="UP000030689">
    <property type="component" value="Unassembled WGS sequence"/>
</dbReference>
<dbReference type="PANTHER" id="PTHR46236:SF9">
    <property type="entry name" value="UBIQUITIN-SPECIFIC PROTEASE FAMILY C19-RELATED PROTEIN"/>
    <property type="match status" value="1"/>
</dbReference>
<dbReference type="SUPFAM" id="SSF49599">
    <property type="entry name" value="TRAF domain-like"/>
    <property type="match status" value="1"/>
</dbReference>
<protein>
    <recommendedName>
        <fullName evidence="2">MATH domain-containing protein</fullName>
    </recommendedName>
</protein>
<dbReference type="PANTHER" id="PTHR46236">
    <property type="entry name" value="TRAF-LIKE SUPERFAMILY PROTEIN"/>
    <property type="match status" value="1"/>
</dbReference>
<keyword evidence="1" id="KW-0175">Coiled coil</keyword>
<dbReference type="Pfam" id="PF22486">
    <property type="entry name" value="MATH_2"/>
    <property type="match status" value="1"/>
</dbReference>
<dbReference type="OMA" id="WSNFIPL"/>
<organism evidence="3 4">
    <name type="scientific">Eutrema salsugineum</name>
    <name type="common">Saltwater cress</name>
    <name type="synonym">Sisymbrium salsugineum</name>
    <dbReference type="NCBI Taxonomy" id="72664"/>
    <lineage>
        <taxon>Eukaryota</taxon>
        <taxon>Viridiplantae</taxon>
        <taxon>Streptophyta</taxon>
        <taxon>Embryophyta</taxon>
        <taxon>Tracheophyta</taxon>
        <taxon>Spermatophyta</taxon>
        <taxon>Magnoliopsida</taxon>
        <taxon>eudicotyledons</taxon>
        <taxon>Gunneridae</taxon>
        <taxon>Pentapetalae</taxon>
        <taxon>rosids</taxon>
        <taxon>malvids</taxon>
        <taxon>Brassicales</taxon>
        <taxon>Brassicaceae</taxon>
        <taxon>Eutremeae</taxon>
        <taxon>Eutrema</taxon>
    </lineage>
</organism>
<dbReference type="InterPro" id="IPR002083">
    <property type="entry name" value="MATH/TRAF_dom"/>
</dbReference>
<name>V4KLM6_EUTSA</name>
<evidence type="ECO:0000256" key="1">
    <source>
        <dbReference type="ARBA" id="ARBA00023054"/>
    </source>
</evidence>
<dbReference type="Gramene" id="ESQ30837">
    <property type="protein sequence ID" value="ESQ30837"/>
    <property type="gene ID" value="EUTSA_v10012031mg"/>
</dbReference>
<dbReference type="SMART" id="SM00061">
    <property type="entry name" value="MATH"/>
    <property type="match status" value="1"/>
</dbReference>
<evidence type="ECO:0000259" key="2">
    <source>
        <dbReference type="PROSITE" id="PS50144"/>
    </source>
</evidence>
<dbReference type="Gene3D" id="2.60.210.10">
    <property type="entry name" value="Apoptosis, Tumor Necrosis Factor Receptor Associated Protein 2, Chain A"/>
    <property type="match status" value="1"/>
</dbReference>
<gene>
    <name evidence="3" type="ORF">EUTSA_v10012031mg</name>
</gene>